<evidence type="ECO:0000256" key="1">
    <source>
        <dbReference type="SAM" id="SignalP"/>
    </source>
</evidence>
<organism evidence="2 3">
    <name type="scientific">Leptospira kemamanensis</name>
    <dbReference type="NCBI Taxonomy" id="2484942"/>
    <lineage>
        <taxon>Bacteria</taxon>
        <taxon>Pseudomonadati</taxon>
        <taxon>Spirochaetota</taxon>
        <taxon>Spirochaetia</taxon>
        <taxon>Leptospirales</taxon>
        <taxon>Leptospiraceae</taxon>
        <taxon>Leptospira</taxon>
    </lineage>
</organism>
<proteinExistence type="predicted"/>
<protein>
    <submittedName>
        <fullName evidence="2">WG repeat-containing protein</fullName>
    </submittedName>
</protein>
<dbReference type="Pfam" id="PF14903">
    <property type="entry name" value="WG_beta_rep"/>
    <property type="match status" value="6"/>
</dbReference>
<dbReference type="PANTHER" id="PTHR37841:SF1">
    <property type="entry name" value="DUF3298 DOMAIN-CONTAINING PROTEIN"/>
    <property type="match status" value="1"/>
</dbReference>
<dbReference type="AlphaFoldDB" id="A0A4V3JQ49"/>
<comment type="caution">
    <text evidence="2">The sequence shown here is derived from an EMBL/GenBank/DDBJ whole genome shotgun (WGS) entry which is preliminary data.</text>
</comment>
<gene>
    <name evidence="2" type="ORF">EHQ59_09500</name>
</gene>
<keyword evidence="1" id="KW-0732">Signal</keyword>
<sequence length="374" mass="42885">MNSPFLVPFCLLLLCFFSCLSLPKKENPVINACDLRFTIQKPGPNSNAPTKLIFRDPRIQVSQIIYDDLSSVSEDWIQAKKNGKFGFIDLKENVVMDFEFSFIGDFHDGYAVFREGEDRKGPRGFLNKKGDLLGGKYYDMTYNFQNGYGAVELNRKYGLIDRTGKIVVPIQYDLITGIHNGWAVFKREEHQGLVNAQGIEKKFVHDKYDLRGYFYAGTIVFKHYQKSGIMDSNFNVIIPPIYDYLGNFQEGLVRFELGDKWGFLDQKGKVVIEAKFDSEYDFEEGYATVEIEKKSGIINQKGEYLIEPKYESISNFENGLAVVQEDGKKGFINRNGEWVVPPVFQSLTRFREGVFTFALDGKWGFVNLRGCQNK</sequence>
<dbReference type="PANTHER" id="PTHR37841">
    <property type="entry name" value="GLR2918 PROTEIN"/>
    <property type="match status" value="1"/>
</dbReference>
<reference evidence="2" key="1">
    <citation type="journal article" date="2019" name="PLoS Negl. Trop. Dis.">
        <title>Revisiting the worldwide diversity of Leptospira species in the environment.</title>
        <authorList>
            <person name="Vincent A.T."/>
            <person name="Schiettekatte O."/>
            <person name="Bourhy P."/>
            <person name="Veyrier F.J."/>
            <person name="Picardeau M."/>
        </authorList>
    </citation>
    <scope>NUCLEOTIDE SEQUENCE [LARGE SCALE GENOMIC DNA]</scope>
    <source>
        <strain evidence="2">201702454</strain>
    </source>
</reference>
<accession>A0A4V3JQ49</accession>
<feature type="signal peptide" evidence="1">
    <location>
        <begin position="1"/>
        <end position="21"/>
    </location>
</feature>
<evidence type="ECO:0000313" key="2">
    <source>
        <dbReference type="EMBL" id="TGL52279.1"/>
    </source>
</evidence>
<keyword evidence="3" id="KW-1185">Reference proteome</keyword>
<dbReference type="OrthoDB" id="324450at2"/>
<dbReference type="Proteomes" id="UP000297609">
    <property type="component" value="Unassembled WGS sequence"/>
</dbReference>
<dbReference type="InterPro" id="IPR032774">
    <property type="entry name" value="WG_beta_rep"/>
</dbReference>
<dbReference type="EMBL" id="RQGG01000029">
    <property type="protein sequence ID" value="TGL52279.1"/>
    <property type="molecule type" value="Genomic_DNA"/>
</dbReference>
<evidence type="ECO:0000313" key="3">
    <source>
        <dbReference type="Proteomes" id="UP000297609"/>
    </source>
</evidence>
<name>A0A4V3JQ49_9LEPT</name>
<feature type="chain" id="PRO_5020952652" evidence="1">
    <location>
        <begin position="22"/>
        <end position="374"/>
    </location>
</feature>